<feature type="compositionally biased region" description="Pro residues" evidence="1">
    <location>
        <begin position="1"/>
        <end position="18"/>
    </location>
</feature>
<dbReference type="InterPro" id="IPR009072">
    <property type="entry name" value="Histone-fold"/>
</dbReference>
<reference evidence="3" key="1">
    <citation type="submission" date="2022-10" db="EMBL/GenBank/DDBJ databases">
        <title>Genome sequences of endogenous nimaviruses in decapod crustaceans.</title>
        <authorList>
            <person name="Kawato S."/>
            <person name="Nozaki R."/>
            <person name="Kondo H."/>
            <person name="Hirono I."/>
        </authorList>
    </citation>
    <scope>NUCLEOTIDE SEQUENCE</scope>
    <source>
        <strain evidence="3">TUMSAT20210906</strain>
    </source>
</reference>
<organism evidence="3">
    <name type="scientific">Armadillidium vulgare clopovirus</name>
    <dbReference type="NCBI Taxonomy" id="2984284"/>
    <lineage>
        <taxon>Viruses</taxon>
        <taxon>Viruses incertae sedis</taxon>
        <taxon>Naldaviricetes</taxon>
        <taxon>Nimaviridae</taxon>
    </lineage>
</organism>
<proteinExistence type="predicted"/>
<dbReference type="Pfam" id="PF00808">
    <property type="entry name" value="CBFD_NFYB_HMF"/>
    <property type="match status" value="1"/>
</dbReference>
<dbReference type="GO" id="GO:0046982">
    <property type="term" value="F:protein heterodimerization activity"/>
    <property type="evidence" value="ECO:0007669"/>
    <property type="project" value="InterPro"/>
</dbReference>
<dbReference type="Gene3D" id="1.10.20.10">
    <property type="entry name" value="Histone, subunit A"/>
    <property type="match status" value="1"/>
</dbReference>
<name>A0A9C7F0Y7_9VIRU</name>
<dbReference type="InterPro" id="IPR003958">
    <property type="entry name" value="CBFA_NFYB_domain"/>
</dbReference>
<feature type="compositionally biased region" description="Basic residues" evidence="1">
    <location>
        <begin position="19"/>
        <end position="28"/>
    </location>
</feature>
<feature type="domain" description="Transcription factor CBF/NF-Y/archaeal histone" evidence="2">
    <location>
        <begin position="41"/>
        <end position="92"/>
    </location>
</feature>
<sequence length="112" mass="12762">MPKTPPSPPPPPTPPPTPKPRKKTKRSKIQPPFVSEPSLREIIKKSGIRRFHKHSIEKLKNYLEVFTKEVILATVKSTKERKRKTITEEDLLNGLKKLELRTAANLTPAPKI</sequence>
<evidence type="ECO:0000256" key="1">
    <source>
        <dbReference type="SAM" id="MobiDB-lite"/>
    </source>
</evidence>
<feature type="region of interest" description="Disordered" evidence="1">
    <location>
        <begin position="1"/>
        <end position="33"/>
    </location>
</feature>
<protein>
    <recommendedName>
        <fullName evidence="2">Transcription factor CBF/NF-Y/archaeal histone domain-containing protein</fullName>
    </recommendedName>
</protein>
<evidence type="ECO:0000313" key="3">
    <source>
        <dbReference type="EMBL" id="BDT63339.1"/>
    </source>
</evidence>
<accession>A0A9C7F0Y7</accession>
<dbReference type="SUPFAM" id="SSF47113">
    <property type="entry name" value="Histone-fold"/>
    <property type="match status" value="1"/>
</dbReference>
<dbReference type="EMBL" id="LC738883">
    <property type="protein sequence ID" value="BDT63339.1"/>
    <property type="molecule type" value="Genomic_DNA"/>
</dbReference>
<evidence type="ECO:0000259" key="2">
    <source>
        <dbReference type="Pfam" id="PF00808"/>
    </source>
</evidence>